<dbReference type="RefSeq" id="WP_107722817.1">
    <property type="nucleotide sequence ID" value="NZ_CP028476.1"/>
</dbReference>
<geneLocation type="plasmid" evidence="8">
    <name>pCBLh4d</name>
</geneLocation>
<name>A0A2R4M8T4_9RHOB</name>
<reference evidence="8 9" key="1">
    <citation type="submission" date="2018-03" db="EMBL/GenBank/DDBJ databases">
        <title>The Complete Genome of Celeribacter baekdonensis strain LH4, a Thiosulfate-Oxidizing Alphaproteobacterium Isolated from Gulf of Mexico Continental Slope Sediments.</title>
        <authorList>
            <person name="Flood B.E."/>
            <person name="Bailey J.V."/>
            <person name="Leprich D."/>
        </authorList>
    </citation>
    <scope>NUCLEOTIDE SEQUENCE [LARGE SCALE GENOMIC DNA]</scope>
    <source>
        <strain evidence="8 9">LH4</strain>
        <plasmid evidence="8">pCBLh4d</plasmid>
        <plasmid evidence="9">Plasmid pcblh4d</plasmid>
    </source>
</reference>
<keyword evidence="8" id="KW-0614">Plasmid</keyword>
<dbReference type="KEGG" id="cbak:DA792_21255"/>
<feature type="active site" description="Proton donor" evidence="4">
    <location>
        <position position="133"/>
    </location>
</feature>
<evidence type="ECO:0000256" key="1">
    <source>
        <dbReference type="ARBA" id="ARBA00007754"/>
    </source>
</evidence>
<dbReference type="AlphaFoldDB" id="A0A2R4M8T4"/>
<dbReference type="InterPro" id="IPR022790">
    <property type="entry name" value="GH26_dom"/>
</dbReference>
<dbReference type="GO" id="GO:0006080">
    <property type="term" value="P:substituted mannan metabolic process"/>
    <property type="evidence" value="ECO:0007669"/>
    <property type="project" value="InterPro"/>
</dbReference>
<dbReference type="InterPro" id="IPR000805">
    <property type="entry name" value="Glyco_hydro_26"/>
</dbReference>
<dbReference type="OrthoDB" id="9816550at2"/>
<dbReference type="EMBL" id="CP028476">
    <property type="protein sequence ID" value="AVW93572.1"/>
    <property type="molecule type" value="Genomic_DNA"/>
</dbReference>
<geneLocation type="plasmid" evidence="9">
    <name>pcblh4d</name>
</geneLocation>
<evidence type="ECO:0000256" key="2">
    <source>
        <dbReference type="ARBA" id="ARBA00022801"/>
    </source>
</evidence>
<dbReference type="InterPro" id="IPR017853">
    <property type="entry name" value="GH"/>
</dbReference>
<evidence type="ECO:0000313" key="9">
    <source>
        <dbReference type="Proteomes" id="UP000241447"/>
    </source>
</evidence>
<dbReference type="Pfam" id="PF02156">
    <property type="entry name" value="Glyco_hydro_26"/>
    <property type="match status" value="1"/>
</dbReference>
<dbReference type="PROSITE" id="PS51764">
    <property type="entry name" value="GH26"/>
    <property type="match status" value="1"/>
</dbReference>
<evidence type="ECO:0000256" key="3">
    <source>
        <dbReference type="ARBA" id="ARBA00023295"/>
    </source>
</evidence>
<keyword evidence="5" id="KW-0732">Signal</keyword>
<dbReference type="GO" id="GO:0016985">
    <property type="term" value="F:mannan endo-1,4-beta-mannosidase activity"/>
    <property type="evidence" value="ECO:0007669"/>
    <property type="project" value="InterPro"/>
</dbReference>
<evidence type="ECO:0000313" key="7">
    <source>
        <dbReference type="EMBL" id="AVW93572.1"/>
    </source>
</evidence>
<dbReference type="EMBL" id="CP028476">
    <property type="protein sequence ID" value="AVW93613.1"/>
    <property type="molecule type" value="Genomic_DNA"/>
</dbReference>
<evidence type="ECO:0000256" key="4">
    <source>
        <dbReference type="PROSITE-ProRule" id="PRU01100"/>
    </source>
</evidence>
<protein>
    <submittedName>
        <fullName evidence="8">Beta-mannosidase</fullName>
    </submittedName>
</protein>
<evidence type="ECO:0000313" key="8">
    <source>
        <dbReference type="EMBL" id="AVW93613.1"/>
    </source>
</evidence>
<dbReference type="KEGG" id="cbak:DA792_21475"/>
<organism evidence="8 9">
    <name type="scientific">Celeribacter baekdonensis</name>
    <dbReference type="NCBI Taxonomy" id="875171"/>
    <lineage>
        <taxon>Bacteria</taxon>
        <taxon>Pseudomonadati</taxon>
        <taxon>Pseudomonadota</taxon>
        <taxon>Alphaproteobacteria</taxon>
        <taxon>Rhodobacterales</taxon>
        <taxon>Roseobacteraceae</taxon>
        <taxon>Celeribacter</taxon>
    </lineage>
</organism>
<feature type="chain" id="PRO_5033766736" evidence="5">
    <location>
        <begin position="26"/>
        <end position="295"/>
    </location>
</feature>
<proteinExistence type="inferred from homology"/>
<dbReference type="Gene3D" id="3.20.20.80">
    <property type="entry name" value="Glycosidases"/>
    <property type="match status" value="1"/>
</dbReference>
<dbReference type="PANTHER" id="PTHR40079:SF4">
    <property type="entry name" value="GH26 DOMAIN-CONTAINING PROTEIN-RELATED"/>
    <property type="match status" value="1"/>
</dbReference>
<dbReference type="SUPFAM" id="SSF51445">
    <property type="entry name" value="(Trans)glycosidases"/>
    <property type="match status" value="1"/>
</dbReference>
<evidence type="ECO:0000259" key="6">
    <source>
        <dbReference type="PROSITE" id="PS51764"/>
    </source>
</evidence>
<keyword evidence="3 4" id="KW-0326">Glycosidase</keyword>
<keyword evidence="2 4" id="KW-0378">Hydrolase</keyword>
<feature type="active site" description="Nucleophile" evidence="4">
    <location>
        <position position="237"/>
    </location>
</feature>
<dbReference type="Proteomes" id="UP000241447">
    <property type="component" value="Plasmid pCBLh4d"/>
</dbReference>
<comment type="similarity">
    <text evidence="1 4">Belongs to the glycosyl hydrolase 26 family.</text>
</comment>
<gene>
    <name evidence="7" type="ORF">DA792_21255</name>
    <name evidence="8" type="ORF">DA792_21475</name>
</gene>
<accession>A0A2R4M8T4</accession>
<evidence type="ECO:0000256" key="5">
    <source>
        <dbReference type="SAM" id="SignalP"/>
    </source>
</evidence>
<feature type="domain" description="GH26" evidence="6">
    <location>
        <begin position="1"/>
        <end position="295"/>
    </location>
</feature>
<feature type="signal peptide" evidence="5">
    <location>
        <begin position="1"/>
        <end position="25"/>
    </location>
</feature>
<sequence length="295" mass="33177">MKQIGKGFFAALSVALVIAGPEARAAPPGELPFGVYDPDGDFSADGQVVIEHLFLPWEDVYLPSLNDADAYALKRGRALLVTLEPWTWSRSERNTAQYLRRGIEDGRYDANMKAVCDVLGTLKSPVTLRFAHEMDDSSGQFIWAGWNPDTYIAAYRHMIDLCRKSAPAITVMWSPLGDEDMAKYYPGDDYADLIGLTVFGLQAWDQAKYGRDRSFDDVFMPRYERAAAFGKPVVVAELGYVGKADYVSTWENAVRQEKTDYPSLVGILYFNQPEVYPWPEGFGAPDWRVKNQILK</sequence>
<dbReference type="PANTHER" id="PTHR40079">
    <property type="entry name" value="MANNAN ENDO-1,4-BETA-MANNOSIDASE E-RELATED"/>
    <property type="match status" value="1"/>
</dbReference>